<dbReference type="InterPro" id="IPR050910">
    <property type="entry name" value="JMJD6_ArgDemeth/LysHydrox"/>
</dbReference>
<dbReference type="HOGENOM" id="CLU_1536297_0_0_1"/>
<gene>
    <name evidence="2" type="primary">8038262</name>
    <name evidence="1" type="ORF">IscW_ISCW021928</name>
</gene>
<dbReference type="Gene3D" id="2.60.120.650">
    <property type="entry name" value="Cupin"/>
    <property type="match status" value="1"/>
</dbReference>
<keyword evidence="3" id="KW-1185">Reference proteome</keyword>
<dbReference type="PANTHER" id="PTHR12480:SF19">
    <property type="entry name" value="CUPIN-LIKE DOMAIN-CONTAINING PROTEIN"/>
    <property type="match status" value="1"/>
</dbReference>
<dbReference type="EnsemblMetazoa" id="ISCW021928-RA">
    <property type="protein sequence ID" value="ISCW021928-PA"/>
    <property type="gene ID" value="ISCW021928"/>
</dbReference>
<protein>
    <submittedName>
        <fullName evidence="1 2">Uncharacterized protein</fullName>
    </submittedName>
</protein>
<proteinExistence type="predicted"/>
<evidence type="ECO:0000313" key="3">
    <source>
        <dbReference type="Proteomes" id="UP000001555"/>
    </source>
</evidence>
<dbReference type="VEuPathDB" id="VectorBase:ISCP_022854"/>
<dbReference type="PaxDb" id="6945-B7QAB8"/>
<dbReference type="KEGG" id="isc:8038262"/>
<name>B7QAB8_IXOSC</name>
<dbReference type="EMBL" id="DS893390">
    <property type="protein sequence ID" value="EEC15790.1"/>
    <property type="molecule type" value="Genomic_DNA"/>
</dbReference>
<dbReference type="STRING" id="6945.B7QAB8"/>
<dbReference type="AlphaFoldDB" id="B7QAB8"/>
<dbReference type="PANTHER" id="PTHR12480">
    <property type="entry name" value="ARGININE DEMETHYLASE AND LYSYL-HYDROXYLASE JMJD"/>
    <property type="match status" value="1"/>
</dbReference>
<dbReference type="InParanoid" id="B7QAB8"/>
<accession>B7QAB8</accession>
<dbReference type="Proteomes" id="UP000001555">
    <property type="component" value="Unassembled WGS sequence"/>
</dbReference>
<dbReference type="VEuPathDB" id="VectorBase:ISCW021928"/>
<dbReference type="EMBL" id="ABJB010969066">
    <property type="status" value="NOT_ANNOTATED_CDS"/>
    <property type="molecule type" value="Genomic_DNA"/>
</dbReference>
<dbReference type="SUPFAM" id="SSF51197">
    <property type="entry name" value="Clavaminate synthase-like"/>
    <property type="match status" value="1"/>
</dbReference>
<organism>
    <name type="scientific">Ixodes scapularis</name>
    <name type="common">Black-legged tick</name>
    <name type="synonym">Deer tick</name>
    <dbReference type="NCBI Taxonomy" id="6945"/>
    <lineage>
        <taxon>Eukaryota</taxon>
        <taxon>Metazoa</taxon>
        <taxon>Ecdysozoa</taxon>
        <taxon>Arthropoda</taxon>
        <taxon>Chelicerata</taxon>
        <taxon>Arachnida</taxon>
        <taxon>Acari</taxon>
        <taxon>Parasitiformes</taxon>
        <taxon>Ixodida</taxon>
        <taxon>Ixodoidea</taxon>
        <taxon>Ixodidae</taxon>
        <taxon>Ixodinae</taxon>
        <taxon>Ixodes</taxon>
    </lineage>
</organism>
<evidence type="ECO:0000313" key="1">
    <source>
        <dbReference type="EMBL" id="EEC15790.1"/>
    </source>
</evidence>
<reference evidence="1 3" key="1">
    <citation type="submission" date="2008-03" db="EMBL/GenBank/DDBJ databases">
        <title>Annotation of Ixodes scapularis.</title>
        <authorList>
            <consortium name="Ixodes scapularis Genome Project Consortium"/>
            <person name="Caler E."/>
            <person name="Hannick L.I."/>
            <person name="Bidwell S."/>
            <person name="Joardar V."/>
            <person name="Thiagarajan M."/>
            <person name="Amedeo P."/>
            <person name="Galinsky K.J."/>
            <person name="Schobel S."/>
            <person name="Inman J."/>
            <person name="Hostetler J."/>
            <person name="Miller J."/>
            <person name="Hammond M."/>
            <person name="Megy K."/>
            <person name="Lawson D."/>
            <person name="Kodira C."/>
            <person name="Sutton G."/>
            <person name="Meyer J."/>
            <person name="Hill C.A."/>
            <person name="Birren B."/>
            <person name="Nene V."/>
            <person name="Collins F."/>
            <person name="Alarcon-Chaidez F."/>
            <person name="Wikel S."/>
            <person name="Strausberg R."/>
        </authorList>
    </citation>
    <scope>NUCLEOTIDE SEQUENCE [LARGE SCALE GENOMIC DNA]</scope>
    <source>
        <strain evidence="3">Wikel</strain>
        <strain evidence="1">Wikel colony</strain>
    </source>
</reference>
<sequence length="175" mass="20276">CVVDRGGLFLELTRPITSCDFCQSPASVVELEEMTKEDFLRLGYSDRPIVLRGAARRWKAMAVFSFAFFRELYRNVSGSFKNNRDYCQFFKYKTEFKDLEDFLGMPDSRADLTDPEAKTWYVGWSNCDQRVAKVLREYYTRPEFLPQDSEASVIDWIFMGYSGNGATTHVSDQPT</sequence>
<feature type="non-terminal residue" evidence="1">
    <location>
        <position position="1"/>
    </location>
</feature>
<reference evidence="2" key="2">
    <citation type="submission" date="2020-05" db="UniProtKB">
        <authorList>
            <consortium name="EnsemblMetazoa"/>
        </authorList>
    </citation>
    <scope>IDENTIFICATION</scope>
    <source>
        <strain evidence="2">wikel</strain>
    </source>
</reference>
<dbReference type="VEuPathDB" id="VectorBase:ISCI021928"/>
<evidence type="ECO:0000313" key="2">
    <source>
        <dbReference type="EnsemblMetazoa" id="ISCW021928-PA"/>
    </source>
</evidence>
<dbReference type="OrthoDB" id="10063099at2759"/>